<organism evidence="2 3">
    <name type="scientific">Caenorhabditis briggsae</name>
    <dbReference type="NCBI Taxonomy" id="6238"/>
    <lineage>
        <taxon>Eukaryota</taxon>
        <taxon>Metazoa</taxon>
        <taxon>Ecdysozoa</taxon>
        <taxon>Nematoda</taxon>
        <taxon>Chromadorea</taxon>
        <taxon>Rhabditida</taxon>
        <taxon>Rhabditina</taxon>
        <taxon>Rhabditomorpha</taxon>
        <taxon>Rhabditoidea</taxon>
        <taxon>Rhabditidae</taxon>
        <taxon>Peloderinae</taxon>
        <taxon>Caenorhabditis</taxon>
    </lineage>
</organism>
<dbReference type="InterPro" id="IPR012885">
    <property type="entry name" value="F-box_Sdz-33"/>
</dbReference>
<keyword evidence="3" id="KW-1185">Reference proteome</keyword>
<gene>
    <name evidence="2" type="ORF">L5515_006241</name>
</gene>
<evidence type="ECO:0000313" key="2">
    <source>
        <dbReference type="EMBL" id="UMM32464.1"/>
    </source>
</evidence>
<proteinExistence type="predicted"/>
<evidence type="ECO:0000259" key="1">
    <source>
        <dbReference type="PROSITE" id="PS50181"/>
    </source>
</evidence>
<reference evidence="2 3" key="1">
    <citation type="submission" date="2022-04" db="EMBL/GenBank/DDBJ databases">
        <title>Chromosome-level reference genomes for two strains of Caenorhabditis briggsae: an improved platform for comparative genomics.</title>
        <authorList>
            <person name="Stevens L."/>
            <person name="Andersen E."/>
        </authorList>
    </citation>
    <scope>NUCLEOTIDE SEQUENCE [LARGE SCALE GENOMIC DNA]</scope>
    <source>
        <strain evidence="2">VX34</strain>
        <tissue evidence="2">Whole-organism</tissue>
    </source>
</reference>
<feature type="domain" description="F-box" evidence="1">
    <location>
        <begin position="111"/>
        <end position="147"/>
    </location>
</feature>
<dbReference type="PANTHER" id="PTHR21503">
    <property type="entry name" value="F-BOX-CONTAINING HYPOTHETICAL PROTEIN C.ELEGANS"/>
    <property type="match status" value="1"/>
</dbReference>
<dbReference type="InterPro" id="IPR001810">
    <property type="entry name" value="F-box_dom"/>
</dbReference>
<name>A0AAE9F066_CAEBR</name>
<accession>A0AAE9F066</accession>
<dbReference type="Pfam" id="PF07735">
    <property type="entry name" value="FBA_2"/>
    <property type="match status" value="2"/>
</dbReference>
<protein>
    <recommendedName>
        <fullName evidence="1">F-box domain-containing protein</fullName>
    </recommendedName>
</protein>
<dbReference type="PANTHER" id="PTHR21503:SF8">
    <property type="entry name" value="F-BOX ASSOCIATED DOMAIN-CONTAINING PROTEIN-RELATED"/>
    <property type="match status" value="1"/>
</dbReference>
<dbReference type="EMBL" id="CP092624">
    <property type="protein sequence ID" value="UMM32464.1"/>
    <property type="molecule type" value="Genomic_DNA"/>
</dbReference>
<dbReference type="Pfam" id="PF00646">
    <property type="entry name" value="F-box"/>
    <property type="match status" value="1"/>
</dbReference>
<sequence>MENILKKYNFQERRPLQNALSYFRSFFMDSEFELKLIALSVHDQYILIAYETSSKNEYNFMYRNRGTSCEVSCGEKEVNLENSDFVEMKFLEELLRILGPSELKKSKKRKGFPVLKLPIVVLEMVLKQLDPVERFKFSVLSKHTNHLCIKYTSKGSDRIIGITWPPGLSILCEDEKLVTFGFQEKSNRTNSIMDQNVDSNATCHSKGGEDYVVYSENPLEQAMKWAKHFNDIFQFNHILVQINLSEMVDDFFEIYKSLMGPRVTHLKLSGTSADCGQLLELLTSVQIEVLLIRTSISGNLNDFKNFPYRLPVLRWEKPDGITIENILNMDCDFSDLRDSKFTDEELNMIFHEWRSSGNNVKLKSLSIKRNYIRENVNYDVIYQGMENENQDLMLKRIFVWRNEAGNECELILQGGFDVTRDDGKTLTCFTMVPRDQDLEDLNWHSINFHMLHNPNTTQLLHQPSPWTVHTAAWDHFPLPSVQPIDSVCPFQKIMSPDLWKRLKEHFIKPSKPELFKKSSVPTFPVLKLPTLVVDIVVAHLEPTERFNFSNQSKYTAILCKRTIPKDQKLSLMFSYPPALSIMYNAREAVIFNFYSKSIRTDKDQMLGLVVNQTVNKKSECVFNLSANPNCPDVYHVFCKKPVKEQFKWAKHLGTFFHFDNNQLKVSFWKMDKKFKTFVETFKTTFDSTTFQLIIGADCVFQKPLEHVFDKLIVQHGTWILPLMTLKLRTPRLHFYRLDVSTNIDIKDIRRMNSDYIDLRNSTIDDEDLNEMLVEWKNGQLENLKSLSIRRNYSYDAVAFNALFVDFLSLPKPTWGSARYFDWFDDDGKETKIQINIAYDCVREDGKVLTTFFQMPPDDEEQTWHSLNFRVTTPNV</sequence>
<dbReference type="Proteomes" id="UP000829354">
    <property type="component" value="Chromosome V"/>
</dbReference>
<dbReference type="AlphaFoldDB" id="A0AAE9F066"/>
<evidence type="ECO:0000313" key="3">
    <source>
        <dbReference type="Proteomes" id="UP000829354"/>
    </source>
</evidence>
<dbReference type="PROSITE" id="PS50181">
    <property type="entry name" value="FBOX"/>
    <property type="match status" value="1"/>
</dbReference>